<dbReference type="SUPFAM" id="SSF52540">
    <property type="entry name" value="P-loop containing nucleoside triphosphate hydrolases"/>
    <property type="match status" value="1"/>
</dbReference>
<dbReference type="Gene3D" id="3.40.50.300">
    <property type="entry name" value="P-loop containing nucleotide triphosphate hydrolases"/>
    <property type="match status" value="1"/>
</dbReference>
<dbReference type="EMBL" id="JAAZSR010000518">
    <property type="protein sequence ID" value="NKX52399.1"/>
    <property type="molecule type" value="Genomic_DNA"/>
</dbReference>
<dbReference type="InterPro" id="IPR014017">
    <property type="entry name" value="DNA_helicase_UvrD-like_C"/>
</dbReference>
<evidence type="ECO:0000256" key="3">
    <source>
        <dbReference type="ARBA" id="ARBA00022806"/>
    </source>
</evidence>
<evidence type="ECO:0000256" key="2">
    <source>
        <dbReference type="ARBA" id="ARBA00022801"/>
    </source>
</evidence>
<reference evidence="6 7" key="1">
    <citation type="submission" date="2020-04" db="EMBL/GenBank/DDBJ databases">
        <authorList>
            <person name="Liu S."/>
        </authorList>
    </citation>
    <scope>NUCLEOTIDE SEQUENCE [LARGE SCALE GENOMIC DNA]</scope>
    <source>
        <strain evidence="6 7">CGMCC 1.15091</strain>
    </source>
</reference>
<dbReference type="Proteomes" id="UP000523795">
    <property type="component" value="Unassembled WGS sequence"/>
</dbReference>
<keyword evidence="3" id="KW-0347">Helicase</keyword>
<keyword evidence="2" id="KW-0378">Hydrolase</keyword>
<name>A0ABX1JVP3_9MICC</name>
<feature type="domain" description="UvrD-like helicase C-terminal" evidence="5">
    <location>
        <begin position="3"/>
        <end position="101"/>
    </location>
</feature>
<keyword evidence="4" id="KW-0067">ATP-binding</keyword>
<evidence type="ECO:0000313" key="7">
    <source>
        <dbReference type="Proteomes" id="UP000523795"/>
    </source>
</evidence>
<feature type="non-terminal residue" evidence="6">
    <location>
        <position position="316"/>
    </location>
</feature>
<protein>
    <recommendedName>
        <fullName evidence="5">UvrD-like helicase C-terminal domain-containing protein</fullName>
    </recommendedName>
</protein>
<comment type="caution">
    <text evidence="6">The sequence shown here is derived from an EMBL/GenBank/DDBJ whole genome shotgun (WGS) entry which is preliminary data.</text>
</comment>
<gene>
    <name evidence="6" type="ORF">HER39_17845</name>
</gene>
<keyword evidence="1" id="KW-0547">Nucleotide-binding</keyword>
<organism evidence="6 7">
    <name type="scientific">Arthrobacter deserti</name>
    <dbReference type="NCBI Taxonomy" id="1742687"/>
    <lineage>
        <taxon>Bacteria</taxon>
        <taxon>Bacillati</taxon>
        <taxon>Actinomycetota</taxon>
        <taxon>Actinomycetes</taxon>
        <taxon>Micrococcales</taxon>
        <taxon>Micrococcaceae</taxon>
        <taxon>Arthrobacter</taxon>
    </lineage>
</organism>
<keyword evidence="7" id="KW-1185">Reference proteome</keyword>
<evidence type="ECO:0000256" key="1">
    <source>
        <dbReference type="ARBA" id="ARBA00022741"/>
    </source>
</evidence>
<evidence type="ECO:0000256" key="4">
    <source>
        <dbReference type="ARBA" id="ARBA00022840"/>
    </source>
</evidence>
<accession>A0ABX1JVP3</accession>
<evidence type="ECO:0000259" key="5">
    <source>
        <dbReference type="Pfam" id="PF13361"/>
    </source>
</evidence>
<sequence length="316" mass="33581">DDVVHVLTYHKAKGLEWPVVVMESLDKGIRASAFGTNVEQAGSFDAGNPLAGRWIRFWPCPFPYGGSPLDDRARASDVYARAEERERRNQSRLMYVGMTRSVGTTVLTAKSAAPEGLNLLGVPELISWSGSGSGGAIHVAGAEPLPAALHSYEPAEPEPPTGDAGVVRYTDPAPRVAGAAYPPSRVRASKQASDAAGADVLEKARLGGRLVEDGAERWDAGGSAIHAYLGPVYEALSPDGQLGLAKQIIDRWNVGDHGTADVLVESGERLSGFLAGTYPGASVRREVPIGWRNTENQVMEGWIDLLVETPAGYVLV</sequence>
<proteinExistence type="predicted"/>
<feature type="non-terminal residue" evidence="6">
    <location>
        <position position="1"/>
    </location>
</feature>
<dbReference type="Pfam" id="PF13361">
    <property type="entry name" value="UvrD_C"/>
    <property type="match status" value="1"/>
</dbReference>
<evidence type="ECO:0000313" key="6">
    <source>
        <dbReference type="EMBL" id="NKX52399.1"/>
    </source>
</evidence>
<dbReference type="InterPro" id="IPR027417">
    <property type="entry name" value="P-loop_NTPase"/>
</dbReference>